<dbReference type="EMBL" id="JAVDXQ010000010">
    <property type="protein sequence ID" value="MDR7299758.1"/>
    <property type="molecule type" value="Genomic_DNA"/>
</dbReference>
<evidence type="ECO:0000259" key="1">
    <source>
        <dbReference type="Pfam" id="PF13524"/>
    </source>
</evidence>
<dbReference type="InterPro" id="IPR055259">
    <property type="entry name" value="YkvP/CgeB_Glyco_trans-like"/>
</dbReference>
<dbReference type="Pfam" id="PF13524">
    <property type="entry name" value="Glyco_trans_1_2"/>
    <property type="match status" value="1"/>
</dbReference>
<sequence length="399" mass="43951">MPPPVLVVFSHLRWSFVYQRPQHLMSRLAGRWRVLFVEEPVRCDGPAFLEVRDIAPMLQVLVPHTPVAAPGFHDDQLASLQTLLDTHLLIEHLHVDVAWLYTPMALPLVKIAQPACVAYDCMDELTAFKDAPRQLRQRESALLKRAAIVFTGGPSLYEAKHDLHSHVICLPSAVDAEHFDPTRLQPGPHATEADRLQGDLPRPLLGFFGVIDERLDASLIAAIADARPEWSIAMVGPVVKIDPASLPQRPNLHWLGMQPYERLPYLLAGWDVALMPFARNESTRFISPTKTLEYMAGGKPVVSTPITDVVSLYGDAVELADEPQEFVLACERVLAETAAARAHRAAAMADCVVRHTWNDSADTVHVLLSQALRLAQPANMSEALSSESMPLAAAGGLRS</sequence>
<dbReference type="RefSeq" id="WP_056877705.1">
    <property type="nucleotide sequence ID" value="NZ_JAVDXQ010000010.1"/>
</dbReference>
<accession>A0ABU1ZGR3</accession>
<evidence type="ECO:0000313" key="2">
    <source>
        <dbReference type="EMBL" id="MDR7299758.1"/>
    </source>
</evidence>
<organism evidence="2 3">
    <name type="scientific">Pelomonas aquatica</name>
    <dbReference type="NCBI Taxonomy" id="431058"/>
    <lineage>
        <taxon>Bacteria</taxon>
        <taxon>Pseudomonadati</taxon>
        <taxon>Pseudomonadota</taxon>
        <taxon>Betaproteobacteria</taxon>
        <taxon>Burkholderiales</taxon>
        <taxon>Sphaerotilaceae</taxon>
        <taxon>Roseateles</taxon>
    </lineage>
</organism>
<protein>
    <submittedName>
        <fullName evidence="2">Glycosyltransferase involved in cell wall biosynthesis</fullName>
    </submittedName>
</protein>
<reference evidence="2 3" key="1">
    <citation type="submission" date="2023-07" db="EMBL/GenBank/DDBJ databases">
        <title>Sorghum-associated microbial communities from plants grown in Nebraska, USA.</title>
        <authorList>
            <person name="Schachtman D."/>
        </authorList>
    </citation>
    <scope>NUCLEOTIDE SEQUENCE [LARGE SCALE GENOMIC DNA]</scope>
    <source>
        <strain evidence="2 3">BE310</strain>
    </source>
</reference>
<dbReference type="Gene3D" id="3.40.50.2000">
    <property type="entry name" value="Glycogen Phosphorylase B"/>
    <property type="match status" value="1"/>
</dbReference>
<dbReference type="Proteomes" id="UP001180536">
    <property type="component" value="Unassembled WGS sequence"/>
</dbReference>
<dbReference type="SUPFAM" id="SSF53756">
    <property type="entry name" value="UDP-Glycosyltransferase/glycogen phosphorylase"/>
    <property type="match status" value="1"/>
</dbReference>
<comment type="caution">
    <text evidence="2">The sequence shown here is derived from an EMBL/GenBank/DDBJ whole genome shotgun (WGS) entry which is preliminary data.</text>
</comment>
<gene>
    <name evidence="2" type="ORF">J2X16_005128</name>
</gene>
<proteinExistence type="predicted"/>
<feature type="domain" description="Spore protein YkvP/CgeB glycosyl transferase-like" evidence="1">
    <location>
        <begin position="219"/>
        <end position="363"/>
    </location>
</feature>
<name>A0ABU1ZGR3_9BURK</name>
<keyword evidence="3" id="KW-1185">Reference proteome</keyword>
<evidence type="ECO:0000313" key="3">
    <source>
        <dbReference type="Proteomes" id="UP001180536"/>
    </source>
</evidence>